<dbReference type="eggNOG" id="arCOG05102">
    <property type="taxonomic scope" value="Archaea"/>
</dbReference>
<sequence length="186" mass="20760">MSSDDAAVSPIAGLVDAQGDHVIELTEWETSEERVELSPSDEDTLRTEVNADKKRLEYQFDREGRATFRARQFVGVVALPDGPTIQISPKAAGNNLLYLLRYAQNVSPTTIEQQTGLGQGDSFVDALAALFNQELQEILRRGLHSEYQTVSSEEKQLRGRLDVQRQLQRQGPVPTKFECTYASVFS</sequence>
<dbReference type="Pfam" id="PF10117">
    <property type="entry name" value="McrBC"/>
    <property type="match status" value="1"/>
</dbReference>
<dbReference type="PaxDb" id="272569-rrnAC2393"/>
<gene>
    <name evidence="1" type="ordered locus">rrnAC2393</name>
    <name evidence="2" type="ORF">E6P14_13990</name>
</gene>
<dbReference type="KEGG" id="hma:rrnAC2393"/>
<dbReference type="HOGENOM" id="CLU_1451381_0_0_2"/>
<evidence type="ECO:0000313" key="3">
    <source>
        <dbReference type="Proteomes" id="UP000001169"/>
    </source>
</evidence>
<dbReference type="PANTHER" id="PTHR38733">
    <property type="entry name" value="PROTEIN MCRC"/>
    <property type="match status" value="1"/>
</dbReference>
<dbReference type="InterPro" id="IPR019292">
    <property type="entry name" value="McrC"/>
</dbReference>
<evidence type="ECO:0000313" key="4">
    <source>
        <dbReference type="Proteomes" id="UP000298722"/>
    </source>
</evidence>
<protein>
    <submittedName>
        <fullName evidence="1">Uncharacterized protein</fullName>
    </submittedName>
</protein>
<dbReference type="EMBL" id="AY596297">
    <property type="protein sequence ID" value="AAV47207.1"/>
    <property type="molecule type" value="Genomic_DNA"/>
</dbReference>
<dbReference type="REBASE" id="314729">
    <property type="entry name" value="Hma43049McrBCP"/>
</dbReference>
<proteinExistence type="predicted"/>
<dbReference type="Proteomes" id="UP000001169">
    <property type="component" value="Chromosome I"/>
</dbReference>
<reference evidence="1 3" key="1">
    <citation type="journal article" date="2004" name="Genome Res.">
        <title>Genome sequence of Haloarcula marismortui: a halophilic archaeon from the Dead Sea.</title>
        <authorList>
            <person name="Baliga N.S."/>
            <person name="Bonneau R."/>
            <person name="Facciotti M.T."/>
            <person name="Pan M."/>
            <person name="Glusman G."/>
            <person name="Deutsch E.W."/>
            <person name="Shannon P."/>
            <person name="Chiu Y."/>
            <person name="Weng R.S."/>
            <person name="Gan R.R."/>
            <person name="Hung P."/>
            <person name="Date S.V."/>
            <person name="Marcotte E."/>
            <person name="Hood L."/>
            <person name="Ng W.V."/>
        </authorList>
    </citation>
    <scope>NUCLEOTIDE SEQUENCE [LARGE SCALE GENOMIC DNA]</scope>
    <source>
        <strain evidence="1">ATCC 43049</strain>
        <strain evidence="3">ATCC 43049 / DSM 3752 / JCM 8966 / VKM B-1809</strain>
    </source>
</reference>
<dbReference type="EMBL" id="CP039138">
    <property type="protein sequence ID" value="QCP91911.1"/>
    <property type="molecule type" value="Genomic_DNA"/>
</dbReference>
<dbReference type="RefSeq" id="WP_011224202.1">
    <property type="nucleotide sequence ID" value="NC_006396.1"/>
</dbReference>
<dbReference type="Proteomes" id="UP000298722">
    <property type="component" value="Chromosome"/>
</dbReference>
<accession>Q5UZU6</accession>
<reference evidence="2 4" key="2">
    <citation type="submission" date="2019-04" db="EMBL/GenBank/DDBJ databases">
        <title>Methylomes of two halophilic Archaea, Haloarcula marismortui and Haloferax mediterranei.</title>
        <authorList>
            <person name="DasSarma S."/>
            <person name="DasSarma P."/>
            <person name="DasSarma S."/>
            <person name="Fomenkov A."/>
            <person name="Vincze T."/>
            <person name="Anton B.P."/>
            <person name="Roberts R.J."/>
        </authorList>
    </citation>
    <scope>NUCLEOTIDE SEQUENCE [LARGE SCALE GENOMIC DNA]</scope>
    <source>
        <strain evidence="2 4">ATCC 43049</strain>
    </source>
</reference>
<dbReference type="REBASE" id="23169">
    <property type="entry name" value="HmaMcrBCP"/>
</dbReference>
<name>Q5UZU6_HALMA</name>
<keyword evidence="3" id="KW-1185">Reference proteome</keyword>
<dbReference type="PANTHER" id="PTHR38733:SF1">
    <property type="entry name" value="TYPE IV METHYL-DIRECTED RESTRICTION ENZYME ECOKMCRBC"/>
    <property type="match status" value="1"/>
</dbReference>
<evidence type="ECO:0000313" key="1">
    <source>
        <dbReference type="EMBL" id="AAV47207.1"/>
    </source>
</evidence>
<dbReference type="STRING" id="272569.rrnAC2393"/>
<evidence type="ECO:0000313" key="2">
    <source>
        <dbReference type="EMBL" id="QCP91911.1"/>
    </source>
</evidence>
<organism evidence="1 3">
    <name type="scientific">Haloarcula marismortui (strain ATCC 43049 / DSM 3752 / JCM 8966 / VKM B-1809)</name>
    <name type="common">Halobacterium marismortui</name>
    <dbReference type="NCBI Taxonomy" id="272569"/>
    <lineage>
        <taxon>Archaea</taxon>
        <taxon>Methanobacteriati</taxon>
        <taxon>Methanobacteriota</taxon>
        <taxon>Stenosarchaea group</taxon>
        <taxon>Halobacteria</taxon>
        <taxon>Halobacteriales</taxon>
        <taxon>Haloarculaceae</taxon>
        <taxon>Haloarcula</taxon>
    </lineage>
</organism>
<dbReference type="EnsemblBacteria" id="AAV47207">
    <property type="protein sequence ID" value="AAV47207"/>
    <property type="gene ID" value="rrnAC2393"/>
</dbReference>
<dbReference type="GeneID" id="40153288"/>
<dbReference type="AlphaFoldDB" id="Q5UZU6"/>